<feature type="signal peptide" evidence="1">
    <location>
        <begin position="1"/>
        <end position="18"/>
    </location>
</feature>
<name>A0A1I0QYT9_9BACT</name>
<evidence type="ECO:0000313" key="3">
    <source>
        <dbReference type="Proteomes" id="UP000199437"/>
    </source>
</evidence>
<evidence type="ECO:0008006" key="4">
    <source>
        <dbReference type="Google" id="ProtNLM"/>
    </source>
</evidence>
<sequence length="138" mass="15341">MKKILFSLVAFCVLQVAAAQEQVVATGPQIKFEETLFKFENIIQGDTVEHTFTFENVGTEPLKILSARGSCGCTVPKYSKDPIAPGEKGEVFVRFKSAGKRGMQNKTVTLITNMKDNQQVVLTIRGEVMLRDTEKPEE</sequence>
<dbReference type="InterPro" id="IPR013783">
    <property type="entry name" value="Ig-like_fold"/>
</dbReference>
<gene>
    <name evidence="2" type="ORF">SAMN05216290_2911</name>
</gene>
<dbReference type="PANTHER" id="PTHR37833">
    <property type="entry name" value="LIPOPROTEIN-RELATED"/>
    <property type="match status" value="1"/>
</dbReference>
<dbReference type="GeneID" id="99987596"/>
<dbReference type="AlphaFoldDB" id="A0A1I0QYT9"/>
<dbReference type="Proteomes" id="UP000199437">
    <property type="component" value="Unassembled WGS sequence"/>
</dbReference>
<evidence type="ECO:0000256" key="1">
    <source>
        <dbReference type="SAM" id="SignalP"/>
    </source>
</evidence>
<dbReference type="RefSeq" id="WP_090259295.1">
    <property type="nucleotide sequence ID" value="NZ_FOIR01000002.1"/>
</dbReference>
<dbReference type="Pfam" id="PF07610">
    <property type="entry name" value="DUF1573"/>
    <property type="match status" value="1"/>
</dbReference>
<evidence type="ECO:0000313" key="2">
    <source>
        <dbReference type="EMBL" id="SEW32765.1"/>
    </source>
</evidence>
<feature type="chain" id="PRO_5011658012" description="DUF1573 domain-containing protein" evidence="1">
    <location>
        <begin position="19"/>
        <end position="138"/>
    </location>
</feature>
<protein>
    <recommendedName>
        <fullName evidence="4">DUF1573 domain-containing protein</fullName>
    </recommendedName>
</protein>
<keyword evidence="3" id="KW-1185">Reference proteome</keyword>
<dbReference type="InterPro" id="IPR011467">
    <property type="entry name" value="DUF1573"/>
</dbReference>
<dbReference type="Gene3D" id="2.60.40.10">
    <property type="entry name" value="Immunoglobulins"/>
    <property type="match status" value="1"/>
</dbReference>
<dbReference type="OrthoDB" id="826619at2"/>
<dbReference type="EMBL" id="FOIR01000002">
    <property type="protein sequence ID" value="SEW32765.1"/>
    <property type="molecule type" value="Genomic_DNA"/>
</dbReference>
<reference evidence="3" key="1">
    <citation type="submission" date="2016-10" db="EMBL/GenBank/DDBJ databases">
        <authorList>
            <person name="Varghese N."/>
            <person name="Submissions S."/>
        </authorList>
    </citation>
    <scope>NUCLEOTIDE SEQUENCE [LARGE SCALE GENOMIC DNA]</scope>
    <source>
        <strain evidence="3">CGMCC 1.12402</strain>
    </source>
</reference>
<accession>A0A1I0QYT9</accession>
<dbReference type="PANTHER" id="PTHR37833:SF1">
    <property type="entry name" value="SIGNAL PEPTIDE PROTEIN"/>
    <property type="match status" value="1"/>
</dbReference>
<organism evidence="2 3">
    <name type="scientific">Roseivirga pacifica</name>
    <dbReference type="NCBI Taxonomy" id="1267423"/>
    <lineage>
        <taxon>Bacteria</taxon>
        <taxon>Pseudomonadati</taxon>
        <taxon>Bacteroidota</taxon>
        <taxon>Cytophagia</taxon>
        <taxon>Cytophagales</taxon>
        <taxon>Roseivirgaceae</taxon>
        <taxon>Roseivirga</taxon>
    </lineage>
</organism>
<dbReference type="STRING" id="1267423.SAMN05216290_2911"/>
<keyword evidence="1" id="KW-0732">Signal</keyword>
<proteinExistence type="predicted"/>